<evidence type="ECO:0000313" key="4">
    <source>
        <dbReference type="Proteomes" id="UP001163255"/>
    </source>
</evidence>
<dbReference type="InterPro" id="IPR013083">
    <property type="entry name" value="Znf_RING/FYVE/PHD"/>
</dbReference>
<sequence length="939" mass="104990">MKNSKLFVRTIFPFFFIYFFLATLFDSSRLLAASDSVVCETFGNLTSGSFGKAFLTDSRQVYFKTVDDNRAVFTPSSASSLFYFLSTVLSAVGSAGVVFSGRSGDVWSHKNQWLTESPSQASVLEALLKNRLIPDASFSREVNDRKRNRLEGELERAIANWQQLVKKPSYPAVAISVSDASMRVVITRSDILRGTSLASLYEELINIQTQSYLALLDTEALNDIAGIVTGGLVASGSGGDGDDNDSTHYSFDAEPDAEPLVMVYDDSEYPAQDSAEELITKNQENKLRLLKVLRKKIQQAIALGHGDLARILDNRIMLIEADLEHLNDLETSSAGITENHQGSPGLLSFLKASLASDEQELQQRDDALKQALSQYPLGTDYQSVLIVSSELTHEEVLFYDRWQNTATGLVYQALKRRLVQQLQSETDDINVPTQQTESLISGLKALVHQFREMFSADLSSRYDGRQVPHQGRHEREQESNAARAAAGGQEFRESRNNHTNIAFQSYEGLNQEGDEGDEPPRKKVHTKGNNCSLCNHGVCSQKVSGVDGSGLTAAEENEKLLINPTVVGEKEFVIGGRTFNLTLKKPYPTELAPICLICLEYPKEPYSICEEKHLFCRSCYRAGMKDCPSCRVEGDLKDRSEEPTTFPIQGFPYICPVGCGLYVEKRDLEKHVTSCTPLDCGACDYKGNRLTIDEHKRKFCPESVVACSSCCSEIKRGELDDHEKECPEVDVKSTLPQIGSVNLKRRQIVALEDALQTPHAKMVKREAFGTLLQLYNDKPVVDKPSKTSFAPPTVTTNPTEIFTLKFDSRYYARNNEVLQKTKIRTHQGKIYELSVINRNTENCHDRGSRYRGFQLQVTPCETDTSQPVMANNNNVVAIEVHAVKPFAEQGLKRRFAFPIDNLLKGSCESQQKELARLFNEEELYDISIKKKAFFIKIIL</sequence>
<dbReference type="SUPFAM" id="SSF57850">
    <property type="entry name" value="RING/U-box"/>
    <property type="match status" value="1"/>
</dbReference>
<dbReference type="InterPro" id="IPR001841">
    <property type="entry name" value="Znf_RING"/>
</dbReference>
<dbReference type="PROSITE" id="PS50089">
    <property type="entry name" value="ZF_RING_2"/>
    <property type="match status" value="1"/>
</dbReference>
<feature type="compositionally biased region" description="Basic and acidic residues" evidence="1">
    <location>
        <begin position="462"/>
        <end position="478"/>
    </location>
</feature>
<protein>
    <recommendedName>
        <fullName evidence="2">RING-type domain-containing protein</fullName>
    </recommendedName>
</protein>
<keyword evidence="4" id="KW-1185">Reference proteome</keyword>
<evidence type="ECO:0000256" key="1">
    <source>
        <dbReference type="SAM" id="MobiDB-lite"/>
    </source>
</evidence>
<dbReference type="EMBL" id="CP103300">
    <property type="protein sequence ID" value="UYM14464.1"/>
    <property type="molecule type" value="Genomic_DNA"/>
</dbReference>
<feature type="region of interest" description="Disordered" evidence="1">
    <location>
        <begin position="462"/>
        <end position="496"/>
    </location>
</feature>
<gene>
    <name evidence="3" type="ORF">NX720_16385</name>
</gene>
<proteinExistence type="predicted"/>
<reference evidence="3" key="1">
    <citation type="submission" date="2022-10" db="EMBL/GenBank/DDBJ databases">
        <title>Completed Genome Sequence of two octocoral isolated bacterium, Endozoicomonas euniceicola EF212T and Endozoicomonas gorgoniicola PS125T.</title>
        <authorList>
            <person name="Chiou Y.-J."/>
            <person name="Chen Y.-H."/>
        </authorList>
    </citation>
    <scope>NUCLEOTIDE SEQUENCE</scope>
    <source>
        <strain evidence="3">EF212</strain>
    </source>
</reference>
<accession>A0ABY6GR37</accession>
<dbReference type="Proteomes" id="UP001163255">
    <property type="component" value="Chromosome"/>
</dbReference>
<dbReference type="Gene3D" id="3.30.40.10">
    <property type="entry name" value="Zinc/RING finger domain, C3HC4 (zinc finger)"/>
    <property type="match status" value="2"/>
</dbReference>
<organism evidence="3 4">
    <name type="scientific">Endozoicomonas euniceicola</name>
    <dbReference type="NCBI Taxonomy" id="1234143"/>
    <lineage>
        <taxon>Bacteria</taxon>
        <taxon>Pseudomonadati</taxon>
        <taxon>Pseudomonadota</taxon>
        <taxon>Gammaproteobacteria</taxon>
        <taxon>Oceanospirillales</taxon>
        <taxon>Endozoicomonadaceae</taxon>
        <taxon>Endozoicomonas</taxon>
    </lineage>
</organism>
<evidence type="ECO:0000313" key="3">
    <source>
        <dbReference type="EMBL" id="UYM14464.1"/>
    </source>
</evidence>
<feature type="domain" description="RING-type" evidence="2">
    <location>
        <begin position="595"/>
        <end position="631"/>
    </location>
</feature>
<name>A0ABY6GR37_9GAMM</name>
<evidence type="ECO:0000259" key="2">
    <source>
        <dbReference type="PROSITE" id="PS50089"/>
    </source>
</evidence>
<dbReference type="RefSeq" id="WP_262595958.1">
    <property type="nucleotide sequence ID" value="NZ_CP103300.1"/>
</dbReference>